<accession>A0AAD7GMD9</accession>
<feature type="transmembrane region" description="Helical" evidence="1">
    <location>
        <begin position="44"/>
        <end position="66"/>
    </location>
</feature>
<proteinExistence type="predicted"/>
<dbReference type="EMBL" id="JARKIE010000016">
    <property type="protein sequence ID" value="KAJ7701882.1"/>
    <property type="molecule type" value="Genomic_DNA"/>
</dbReference>
<gene>
    <name evidence="2" type="ORF">B0H17DRAFT_1045025</name>
</gene>
<keyword evidence="1" id="KW-1133">Transmembrane helix</keyword>
<comment type="caution">
    <text evidence="2">The sequence shown here is derived from an EMBL/GenBank/DDBJ whole genome shotgun (WGS) entry which is preliminary data.</text>
</comment>
<dbReference type="Proteomes" id="UP001221757">
    <property type="component" value="Unassembled WGS sequence"/>
</dbReference>
<feature type="transmembrane region" description="Helical" evidence="1">
    <location>
        <begin position="106"/>
        <end position="125"/>
    </location>
</feature>
<evidence type="ECO:0000313" key="2">
    <source>
        <dbReference type="EMBL" id="KAJ7701882.1"/>
    </source>
</evidence>
<protein>
    <submittedName>
        <fullName evidence="2">Uncharacterized protein</fullName>
    </submittedName>
</protein>
<keyword evidence="1" id="KW-0472">Membrane</keyword>
<dbReference type="AlphaFoldDB" id="A0AAD7GMD9"/>
<evidence type="ECO:0000256" key="1">
    <source>
        <dbReference type="SAM" id="Phobius"/>
    </source>
</evidence>
<sequence length="294" mass="33701">MHGLHYCRLLLLALLSHSGPIFIHSRPSRMAILFSPSFGYRRGVFVGAIYLLASFSPLHWVLWATYTYGLLVAKYLVFQPSISYPLMNALRYPSSLVERSVLGPTITIHLGVLTLWSSLTGLFRAGPLAARAVRRISASVCRRPLLPLHFLCDCIRVALKVTLCSLPLVLWCLWQEYNMQPDIKRYLWQRPQFLQRSRYSLRRVYWIPIWRYRGWKARQAGFAYFCFLTSAQLPGNNTLVCRDVVRDGQVPATNHRRTCHRLLWLLLYHTGRSQASGIIPESTTSLNSSPPVPA</sequence>
<name>A0AAD7GMD9_MYCRO</name>
<organism evidence="2 3">
    <name type="scientific">Mycena rosella</name>
    <name type="common">Pink bonnet</name>
    <name type="synonym">Agaricus rosellus</name>
    <dbReference type="NCBI Taxonomy" id="1033263"/>
    <lineage>
        <taxon>Eukaryota</taxon>
        <taxon>Fungi</taxon>
        <taxon>Dikarya</taxon>
        <taxon>Basidiomycota</taxon>
        <taxon>Agaricomycotina</taxon>
        <taxon>Agaricomycetes</taxon>
        <taxon>Agaricomycetidae</taxon>
        <taxon>Agaricales</taxon>
        <taxon>Marasmiineae</taxon>
        <taxon>Mycenaceae</taxon>
        <taxon>Mycena</taxon>
    </lineage>
</organism>
<evidence type="ECO:0000313" key="3">
    <source>
        <dbReference type="Proteomes" id="UP001221757"/>
    </source>
</evidence>
<feature type="transmembrane region" description="Helical" evidence="1">
    <location>
        <begin position="6"/>
        <end position="23"/>
    </location>
</feature>
<keyword evidence="3" id="KW-1185">Reference proteome</keyword>
<keyword evidence="1" id="KW-0812">Transmembrane</keyword>
<reference evidence="2" key="1">
    <citation type="submission" date="2023-03" db="EMBL/GenBank/DDBJ databases">
        <title>Massive genome expansion in bonnet fungi (Mycena s.s.) driven by repeated elements and novel gene families across ecological guilds.</title>
        <authorList>
            <consortium name="Lawrence Berkeley National Laboratory"/>
            <person name="Harder C.B."/>
            <person name="Miyauchi S."/>
            <person name="Viragh M."/>
            <person name="Kuo A."/>
            <person name="Thoen E."/>
            <person name="Andreopoulos B."/>
            <person name="Lu D."/>
            <person name="Skrede I."/>
            <person name="Drula E."/>
            <person name="Henrissat B."/>
            <person name="Morin E."/>
            <person name="Kohler A."/>
            <person name="Barry K."/>
            <person name="LaButti K."/>
            <person name="Morin E."/>
            <person name="Salamov A."/>
            <person name="Lipzen A."/>
            <person name="Mereny Z."/>
            <person name="Hegedus B."/>
            <person name="Baldrian P."/>
            <person name="Stursova M."/>
            <person name="Weitz H."/>
            <person name="Taylor A."/>
            <person name="Grigoriev I.V."/>
            <person name="Nagy L.G."/>
            <person name="Martin F."/>
            <person name="Kauserud H."/>
        </authorList>
    </citation>
    <scope>NUCLEOTIDE SEQUENCE</scope>
    <source>
        <strain evidence="2">CBHHK067</strain>
    </source>
</reference>